<organism evidence="1 2">
    <name type="scientific">Paraburkholderia fungorum</name>
    <dbReference type="NCBI Taxonomy" id="134537"/>
    <lineage>
        <taxon>Bacteria</taxon>
        <taxon>Pseudomonadati</taxon>
        <taxon>Pseudomonadota</taxon>
        <taxon>Betaproteobacteria</taxon>
        <taxon>Burkholderiales</taxon>
        <taxon>Burkholderiaceae</taxon>
        <taxon>Paraburkholderia</taxon>
    </lineage>
</organism>
<proteinExistence type="predicted"/>
<accession>A0AAP5UVA9</accession>
<dbReference type="EMBL" id="JANSLM010000008">
    <property type="protein sequence ID" value="MDT8840103.1"/>
    <property type="molecule type" value="Genomic_DNA"/>
</dbReference>
<gene>
    <name evidence="1" type="ORF">ParKJ_22010</name>
</gene>
<protein>
    <submittedName>
        <fullName evidence="1">Uncharacterized protein</fullName>
    </submittedName>
</protein>
<dbReference type="AlphaFoldDB" id="A0AAP5UVA9"/>
<sequence length="298" mass="33289">MTMQQLDIFADSRDVMLRNDVLEPLQRRDAAAARTALALLAGEYPDDGALPAMTVLVRELERGSTAPLADHAALAIGRRYLEDEVMLAARRVLPVHAIQPWLAPCWRSLARRAGTLAFRGADTDSHAAPLWLLARDWAAARESVEGIESWWRIPAPLAWMAEARYRADGLDAAWPLLAELAWLAPTRFVALLPGLGDVSLDALRQRFDAQFPGSGEVDDYTWFPAWLLVVKPALAGRLCEARVQRDQAASRAMVLLGEVLRREHEGDQHELIGLRQELKRLHAGLFDAYMATRNVQHR</sequence>
<name>A0AAP5UVA9_9BURK</name>
<dbReference type="Proteomes" id="UP001246473">
    <property type="component" value="Unassembled WGS sequence"/>
</dbReference>
<evidence type="ECO:0000313" key="2">
    <source>
        <dbReference type="Proteomes" id="UP001246473"/>
    </source>
</evidence>
<comment type="caution">
    <text evidence="1">The sequence shown here is derived from an EMBL/GenBank/DDBJ whole genome shotgun (WGS) entry which is preliminary data.</text>
</comment>
<evidence type="ECO:0000313" key="1">
    <source>
        <dbReference type="EMBL" id="MDT8840103.1"/>
    </source>
</evidence>
<reference evidence="1" key="1">
    <citation type="submission" date="2022-08" db="EMBL/GenBank/DDBJ databases">
        <authorList>
            <person name="Kim S.-J."/>
        </authorList>
    </citation>
    <scope>NUCLEOTIDE SEQUENCE</scope>
    <source>
        <strain evidence="1">KJ</strain>
    </source>
</reference>